<accession>A0ABS8GDR0</accession>
<evidence type="ECO:0000256" key="1">
    <source>
        <dbReference type="SAM" id="MobiDB-lite"/>
    </source>
</evidence>
<evidence type="ECO:0000313" key="3">
    <source>
        <dbReference type="Proteomes" id="UP001139168"/>
    </source>
</evidence>
<protein>
    <submittedName>
        <fullName evidence="2">Uncharacterized protein</fullName>
    </submittedName>
</protein>
<evidence type="ECO:0000313" key="2">
    <source>
        <dbReference type="EMBL" id="MCC3264590.1"/>
    </source>
</evidence>
<gene>
    <name evidence="2" type="ORF">LJ752_00795</name>
</gene>
<proteinExistence type="predicted"/>
<dbReference type="Proteomes" id="UP001139168">
    <property type="component" value="Unassembled WGS sequence"/>
</dbReference>
<feature type="region of interest" description="Disordered" evidence="1">
    <location>
        <begin position="54"/>
        <end position="73"/>
    </location>
</feature>
<name>A0ABS8GDR0_9MICC</name>
<organism evidence="2 3">
    <name type="scientific">Arthrobacter gengyunqii</name>
    <dbReference type="NCBI Taxonomy" id="2886940"/>
    <lineage>
        <taxon>Bacteria</taxon>
        <taxon>Bacillati</taxon>
        <taxon>Actinomycetota</taxon>
        <taxon>Actinomycetes</taxon>
        <taxon>Micrococcales</taxon>
        <taxon>Micrococcaceae</taxon>
        <taxon>Arthrobacter</taxon>
    </lineage>
</organism>
<sequence length="73" mass="8159">MPTTWMSSYSSLRPANCSEQLAEAQRDDKRAYVRATKDGWSADELRKLGLENAAASRRRSATRKTANEDPVNA</sequence>
<dbReference type="EMBL" id="JAJFZQ010000001">
    <property type="protein sequence ID" value="MCC3264590.1"/>
    <property type="molecule type" value="Genomic_DNA"/>
</dbReference>
<reference evidence="2" key="1">
    <citation type="submission" date="2021-10" db="EMBL/GenBank/DDBJ databases">
        <title>Novel species in genus Arthrobacter.</title>
        <authorList>
            <person name="Liu Y."/>
        </authorList>
    </citation>
    <scope>NUCLEOTIDE SEQUENCE</scope>
    <source>
        <strain evidence="2">Zg-Y786</strain>
    </source>
</reference>
<comment type="caution">
    <text evidence="2">The sequence shown here is derived from an EMBL/GenBank/DDBJ whole genome shotgun (WGS) entry which is preliminary data.</text>
</comment>
<keyword evidence="3" id="KW-1185">Reference proteome</keyword>